<dbReference type="GO" id="GO:0017000">
    <property type="term" value="P:antibiotic biosynthetic process"/>
    <property type="evidence" value="ECO:0007669"/>
    <property type="project" value="UniProtKB-ARBA"/>
</dbReference>
<dbReference type="OrthoDB" id="2472181at2"/>
<dbReference type="GO" id="GO:0072330">
    <property type="term" value="P:monocarboxylic acid biosynthetic process"/>
    <property type="evidence" value="ECO:0007669"/>
    <property type="project" value="UniProtKB-ARBA"/>
</dbReference>
<comment type="similarity">
    <text evidence="2">Belongs to the ATP-dependent AMP-binding enzyme family.</text>
</comment>
<evidence type="ECO:0000313" key="6">
    <source>
        <dbReference type="EMBL" id="GDY51927.1"/>
    </source>
</evidence>
<dbReference type="Pfam" id="PF00501">
    <property type="entry name" value="AMP-binding"/>
    <property type="match status" value="1"/>
</dbReference>
<dbReference type="Gene3D" id="3.40.50.980">
    <property type="match status" value="2"/>
</dbReference>
<dbReference type="InterPro" id="IPR006162">
    <property type="entry name" value="Ppantetheine_attach_site"/>
</dbReference>
<dbReference type="InterPro" id="IPR000873">
    <property type="entry name" value="AMP-dep_synth/lig_dom"/>
</dbReference>
<dbReference type="FunFam" id="1.10.1200.10:FF:000016">
    <property type="entry name" value="Non-ribosomal peptide synthase"/>
    <property type="match status" value="1"/>
</dbReference>
<dbReference type="FunFam" id="3.40.50.12780:FF:000012">
    <property type="entry name" value="Non-ribosomal peptide synthetase"/>
    <property type="match status" value="1"/>
</dbReference>
<dbReference type="GO" id="GO:0044550">
    <property type="term" value="P:secondary metabolite biosynthetic process"/>
    <property type="evidence" value="ECO:0007669"/>
    <property type="project" value="UniProtKB-ARBA"/>
</dbReference>
<dbReference type="GO" id="GO:0005829">
    <property type="term" value="C:cytosol"/>
    <property type="evidence" value="ECO:0007669"/>
    <property type="project" value="TreeGrafter"/>
</dbReference>
<dbReference type="Proteomes" id="UP000301309">
    <property type="component" value="Unassembled WGS sequence"/>
</dbReference>
<evidence type="ECO:0000256" key="3">
    <source>
        <dbReference type="ARBA" id="ARBA00022450"/>
    </source>
</evidence>
<dbReference type="Pfam" id="PF13193">
    <property type="entry name" value="AMP-binding_C"/>
    <property type="match status" value="1"/>
</dbReference>
<proteinExistence type="inferred from homology"/>
<dbReference type="GO" id="GO:0031177">
    <property type="term" value="F:phosphopantetheine binding"/>
    <property type="evidence" value="ECO:0007669"/>
    <property type="project" value="InterPro"/>
</dbReference>
<evidence type="ECO:0000256" key="2">
    <source>
        <dbReference type="ARBA" id="ARBA00006432"/>
    </source>
</evidence>
<dbReference type="GO" id="GO:0043041">
    <property type="term" value="P:amino acid activation for nonribosomal peptide biosynthetic process"/>
    <property type="evidence" value="ECO:0007669"/>
    <property type="project" value="TreeGrafter"/>
</dbReference>
<dbReference type="Gene3D" id="3.40.50.1820">
    <property type="entry name" value="alpha/beta hydrolase"/>
    <property type="match status" value="1"/>
</dbReference>
<sequence length="1121" mass="119522">MQYADYALWQRELLDEPGNPDGLLPDQLAYWKDRLSGVPEEIPLPADRSRPAVASGEGGWVPLELPAELHDRLARLARTEGVTTFMLLQAALAVLLSRLGGGEDIPVGTPVAGRTDQAVEKLVGFFVNTLVLRTDLSGDPDFVELLGRVRSTALAALEHQEVPFERLVEEIAPARSLARHPLFQVMLAVQNAPVAAPELTGLRVTGLPAEVVSARFDLDFELTERFDEQGRPAGLDGGIVFAADRFDRDTTETIAARLVRVLRAVTDDPTRPVHRVDLLDPEERQHLLTGGDATVRELPVTALPSLFTAQAVRTPDGTALVCGDRHLSYADLNAAANRLARHLVSRGAGPESVVAVVMDRSPELVVALLAVLKTGAAYLPVDPDQPTDRIAYILTDADPSLVVTQEAVRERVAAGNAPAVVVDAPATAAGLADEDAADLTISPAPGNPAYVIYTSGSTGRPKGVCVPHGAVVNFLTAMAERVPLSERDRLLAVTTVAFDIHVLELYLPLLAGAGVVLADRATARDPRALADLAVRSRATVMQATPTQWSLLLDAAGPEVRGMRILVGGEPLPAGLAGQMARQQALVTNLYGPTETAVWSTAADLDPAHPAPKIGTPLLNTRLYVLDDRLEPVPAGVAGELYIAGAGLARGYLGRPGLTAERFVACPFGGEQGGRMYRTGDVVRRDRTGALEFLGRADGQLKIRGFRVEPGEIEAVLQSHAEVAQAVVAAHEVSEGDKRLTAYIVPVGDGGHTTDAGLAADLRGFATLRLPDYMVPSAVMILDRLPLTPNGKLDRAALPVADHVAGAGNGGPGPASLREQILCSLFEQALGVESVGVHDSFFDLGGHSLLAVRLVDRIQAVLGLGVPVKTVFEAPTVSALAARLDEAGHDEEPGVMVALRSGGEQPPFFCAHTALGMGWEYGWLANHIPKRYPLYAMRPRGLDGDGTDLPDSLADMAADYISHMRKIQPVGPYHLLGWSFGGNVVQEMAAQLQEAGQEVAAVVILDSRPGDGLSSPEGRAAFAEQDDRVAEALPGEEHQPYIRVVRNNSRINLGHKARKVMGDLILISADATPKADLWRPVFTGEVREHVLDCSHRVMLLDRDPVRQVWDIVAAELGLAGSD</sequence>
<dbReference type="SUPFAM" id="SSF53474">
    <property type="entry name" value="alpha/beta-Hydrolases"/>
    <property type="match status" value="1"/>
</dbReference>
<dbReference type="FunFam" id="2.30.38.10:FF:000001">
    <property type="entry name" value="Non-ribosomal peptide synthetase PvdI"/>
    <property type="match status" value="1"/>
</dbReference>
<dbReference type="Gene3D" id="2.30.38.10">
    <property type="entry name" value="Luciferase, Domain 3"/>
    <property type="match status" value="1"/>
</dbReference>
<dbReference type="Pfam" id="PF00550">
    <property type="entry name" value="PP-binding"/>
    <property type="match status" value="1"/>
</dbReference>
<feature type="domain" description="Carrier" evidence="5">
    <location>
        <begin position="812"/>
        <end position="887"/>
    </location>
</feature>
<dbReference type="SUPFAM" id="SSF47336">
    <property type="entry name" value="ACP-like"/>
    <property type="match status" value="1"/>
</dbReference>
<comment type="cofactor">
    <cofactor evidence="1">
        <name>pantetheine 4'-phosphate</name>
        <dbReference type="ChEBI" id="CHEBI:47942"/>
    </cofactor>
</comment>
<dbReference type="Gene3D" id="3.30.559.30">
    <property type="entry name" value="Nonribosomal peptide synthetase, condensation domain"/>
    <property type="match status" value="1"/>
</dbReference>
<keyword evidence="7" id="KW-1185">Reference proteome</keyword>
<dbReference type="InterPro" id="IPR020845">
    <property type="entry name" value="AMP-binding_CS"/>
</dbReference>
<dbReference type="PANTHER" id="PTHR45527">
    <property type="entry name" value="NONRIBOSOMAL PEPTIDE SYNTHETASE"/>
    <property type="match status" value="1"/>
</dbReference>
<dbReference type="CDD" id="cd12116">
    <property type="entry name" value="A_NRPS_Ta1_like"/>
    <property type="match status" value="1"/>
</dbReference>
<dbReference type="PROSITE" id="PS00455">
    <property type="entry name" value="AMP_BINDING"/>
    <property type="match status" value="1"/>
</dbReference>
<dbReference type="GO" id="GO:0003824">
    <property type="term" value="F:catalytic activity"/>
    <property type="evidence" value="ECO:0007669"/>
    <property type="project" value="InterPro"/>
</dbReference>
<dbReference type="PROSITE" id="PS50075">
    <property type="entry name" value="CARRIER"/>
    <property type="match status" value="1"/>
</dbReference>
<comment type="caution">
    <text evidence="6">The sequence shown here is derived from an EMBL/GenBank/DDBJ whole genome shotgun (WGS) entry which is preliminary data.</text>
</comment>
<dbReference type="Gene3D" id="3.30.559.10">
    <property type="entry name" value="Chloramphenicol acetyltransferase-like domain"/>
    <property type="match status" value="1"/>
</dbReference>
<dbReference type="SUPFAM" id="SSF52777">
    <property type="entry name" value="CoA-dependent acyltransferases"/>
    <property type="match status" value="1"/>
</dbReference>
<evidence type="ECO:0000256" key="1">
    <source>
        <dbReference type="ARBA" id="ARBA00001957"/>
    </source>
</evidence>
<dbReference type="FunFam" id="3.40.50.980:FF:000001">
    <property type="entry name" value="Non-ribosomal peptide synthetase"/>
    <property type="match status" value="1"/>
</dbReference>
<dbReference type="InterPro" id="IPR023213">
    <property type="entry name" value="CAT-like_dom_sf"/>
</dbReference>
<name>A0A4D4KZJ4_STRVO</name>
<dbReference type="SMART" id="SM00823">
    <property type="entry name" value="PKS_PP"/>
    <property type="match status" value="1"/>
</dbReference>
<dbReference type="PROSITE" id="PS00012">
    <property type="entry name" value="PHOSPHOPANTETHEINE"/>
    <property type="match status" value="1"/>
</dbReference>
<protein>
    <recommendedName>
        <fullName evidence="5">Carrier domain-containing protein</fullName>
    </recommendedName>
</protein>
<dbReference type="SUPFAM" id="SSF56801">
    <property type="entry name" value="Acetyl-CoA synthetase-like"/>
    <property type="match status" value="1"/>
</dbReference>
<dbReference type="InterPro" id="IPR036736">
    <property type="entry name" value="ACP-like_sf"/>
</dbReference>
<dbReference type="InterPro" id="IPR010071">
    <property type="entry name" value="AA_adenyl_dom"/>
</dbReference>
<dbReference type="Pfam" id="PF00975">
    <property type="entry name" value="Thioesterase"/>
    <property type="match status" value="1"/>
</dbReference>
<evidence type="ECO:0000313" key="7">
    <source>
        <dbReference type="Proteomes" id="UP000301309"/>
    </source>
</evidence>
<reference evidence="6 7" key="1">
    <citation type="journal article" date="2020" name="Int. J. Syst. Evol. Microbiol.">
        <title>Reclassification of Streptomyces castelarensis and Streptomyces sporoclivatus as later heterotypic synonyms of Streptomyces antimycoticus.</title>
        <authorList>
            <person name="Komaki H."/>
            <person name="Tamura T."/>
        </authorList>
    </citation>
    <scope>NUCLEOTIDE SEQUENCE [LARGE SCALE GENOMIC DNA]</scope>
    <source>
        <strain evidence="6 7">NBRC 13459</strain>
    </source>
</reference>
<dbReference type="NCBIfam" id="TIGR01733">
    <property type="entry name" value="AA-adenyl-dom"/>
    <property type="match status" value="1"/>
</dbReference>
<dbReference type="Pfam" id="PF00668">
    <property type="entry name" value="Condensation"/>
    <property type="match status" value="1"/>
</dbReference>
<dbReference type="InterPro" id="IPR020802">
    <property type="entry name" value="TesA-like"/>
</dbReference>
<dbReference type="SMART" id="SM00824">
    <property type="entry name" value="PKS_TE"/>
    <property type="match status" value="1"/>
</dbReference>
<dbReference type="InterPro" id="IPR001242">
    <property type="entry name" value="Condensation_dom"/>
</dbReference>
<dbReference type="Gene3D" id="3.30.300.30">
    <property type="match status" value="1"/>
</dbReference>
<dbReference type="InterPro" id="IPR020806">
    <property type="entry name" value="PKS_PP-bd"/>
</dbReference>
<keyword evidence="3" id="KW-0596">Phosphopantetheine</keyword>
<keyword evidence="4" id="KW-0597">Phosphoprotein</keyword>
<dbReference type="GO" id="GO:0008610">
    <property type="term" value="P:lipid biosynthetic process"/>
    <property type="evidence" value="ECO:0007669"/>
    <property type="project" value="UniProtKB-ARBA"/>
</dbReference>
<dbReference type="EMBL" id="BJHW01000001">
    <property type="protein sequence ID" value="GDY51927.1"/>
    <property type="molecule type" value="Genomic_DNA"/>
</dbReference>
<dbReference type="PANTHER" id="PTHR45527:SF1">
    <property type="entry name" value="FATTY ACID SYNTHASE"/>
    <property type="match status" value="1"/>
</dbReference>
<evidence type="ECO:0000259" key="5">
    <source>
        <dbReference type="PROSITE" id="PS50075"/>
    </source>
</evidence>
<evidence type="ECO:0000256" key="4">
    <source>
        <dbReference type="ARBA" id="ARBA00022553"/>
    </source>
</evidence>
<dbReference type="InterPro" id="IPR025110">
    <property type="entry name" value="AMP-bd_C"/>
</dbReference>
<dbReference type="InterPro" id="IPR001031">
    <property type="entry name" value="Thioesterase"/>
</dbReference>
<accession>A0A4D4KZJ4</accession>
<gene>
    <name evidence="6" type="ORF">SVIO_025500</name>
</gene>
<dbReference type="InterPro" id="IPR009081">
    <property type="entry name" value="PP-bd_ACP"/>
</dbReference>
<dbReference type="InterPro" id="IPR029058">
    <property type="entry name" value="AB_hydrolase_fold"/>
</dbReference>
<dbReference type="FunFam" id="3.30.300.30:FF:000010">
    <property type="entry name" value="Enterobactin synthetase component F"/>
    <property type="match status" value="1"/>
</dbReference>
<dbReference type="InterPro" id="IPR045851">
    <property type="entry name" value="AMP-bd_C_sf"/>
</dbReference>
<dbReference type="AlphaFoldDB" id="A0A4D4KZJ4"/>
<organism evidence="6 7">
    <name type="scientific">Streptomyces violaceusniger</name>
    <dbReference type="NCBI Taxonomy" id="68280"/>
    <lineage>
        <taxon>Bacteria</taxon>
        <taxon>Bacillati</taxon>
        <taxon>Actinomycetota</taxon>
        <taxon>Actinomycetes</taxon>
        <taxon>Kitasatosporales</taxon>
        <taxon>Streptomycetaceae</taxon>
        <taxon>Streptomyces</taxon>
        <taxon>Streptomyces violaceusniger group</taxon>
    </lineage>
</organism>